<reference evidence="1" key="1">
    <citation type="journal article" date="2006" name="Mar. Ecol. Prog. Ser.">
        <title>Gene diversity and organization in rbcL-containing genome fragments from uncultivated Synechococcus in the Gulf of Mexico.</title>
        <authorList>
            <person name="John D.E."/>
            <person name="Wawrik B."/>
            <person name="Tabita F.R."/>
            <person name="Paul J.H."/>
        </authorList>
    </citation>
    <scope>NUCLEOTIDE SEQUENCE</scope>
</reference>
<protein>
    <submittedName>
        <fullName evidence="1">Putative CO2 hydration protein ChpX</fullName>
    </submittedName>
</protein>
<dbReference type="InterPro" id="IPR010220">
    <property type="entry name" value="CO2_hydration"/>
</dbReference>
<proteinExistence type="predicted"/>
<sequence>MTTTLKPVAVAASALPDEEELIRRLLSDTPLLKDTPDHLLQVVNVLESYGLVLDAYSKNLVDQGQKQLLNPFPVMRFFHEGFNPKRLWQHLLGDRINFEYAEYCQKAMFWHGTGGLDAYLDSPDFQAACQRIIQRKSSRDPLLTITNSLYPGFAPESIRSLTTIYCLGLFWRVMSDIFVDLARRYAIKEVTCVNDVVHHIRDGLVTAAGNPITYKVTVAGEEIWVLPPEAGLTFLVDVAVPYVEAVFFRGMPFLGTVSYNAQARQISPDISDFKYGALYADPIPSMGAGIPPSLCMQDMYRHLPEELSLWYDDNARGQTDVHVQICISFQKSMFCVTNAAIAGTMPNPLDTEDPEQQEANRAYAQAWAGRLMGCQRVALLPG</sequence>
<dbReference type="EMBL" id="DQ325541">
    <property type="protein sequence ID" value="ABD96382.1"/>
    <property type="molecule type" value="Genomic_DNA"/>
</dbReference>
<dbReference type="Pfam" id="PF10216">
    <property type="entry name" value="ChpXY"/>
    <property type="match status" value="1"/>
</dbReference>
<evidence type="ECO:0000313" key="1">
    <source>
        <dbReference type="EMBL" id="ABD96382.1"/>
    </source>
</evidence>
<accession>Q0QKE7</accession>
<dbReference type="AlphaFoldDB" id="Q0QKE7"/>
<gene>
    <name evidence="1" type="primary">chpX</name>
</gene>
<organism evidence="1">
    <name type="scientific">uncultured marine type-A Synechococcus GOM 4N23</name>
    <dbReference type="NCBI Taxonomy" id="364152"/>
    <lineage>
        <taxon>Bacteria</taxon>
        <taxon>Bacillati</taxon>
        <taxon>Cyanobacteriota</taxon>
        <taxon>Cyanophyceae</taxon>
        <taxon>Synechococcales</taxon>
        <taxon>Synechococcaceae</taxon>
        <taxon>Synechococcus</taxon>
        <taxon>environmental samples</taxon>
    </lineage>
</organism>
<dbReference type="NCBIfam" id="TIGR01964">
    <property type="entry name" value="chpXY"/>
    <property type="match status" value="1"/>
</dbReference>
<name>Q0QKE7_9SYNE</name>